<feature type="region of interest" description="Disordered" evidence="1">
    <location>
        <begin position="1"/>
        <end position="21"/>
    </location>
</feature>
<name>A0AA37T4A1_9GAMM</name>
<protein>
    <submittedName>
        <fullName evidence="2">Uncharacterized protein</fullName>
    </submittedName>
</protein>
<evidence type="ECO:0000313" key="3">
    <source>
        <dbReference type="Proteomes" id="UP001156870"/>
    </source>
</evidence>
<dbReference type="AlphaFoldDB" id="A0AA37T4A1"/>
<reference evidence="2 3" key="1">
    <citation type="journal article" date="2014" name="Int. J. Syst. Evol. Microbiol.">
        <title>Complete genome sequence of Corynebacterium casei LMG S-19264T (=DSM 44701T), isolated from a smear-ripened cheese.</title>
        <authorList>
            <consortium name="US DOE Joint Genome Institute (JGI-PGF)"/>
            <person name="Walter F."/>
            <person name="Albersmeier A."/>
            <person name="Kalinowski J."/>
            <person name="Ruckert C."/>
        </authorList>
    </citation>
    <scope>NUCLEOTIDE SEQUENCE [LARGE SCALE GENOMIC DNA]</scope>
    <source>
        <strain evidence="2 3">NBRC 110095</strain>
    </source>
</reference>
<accession>A0AA37T4A1</accession>
<proteinExistence type="predicted"/>
<keyword evidence="3" id="KW-1185">Reference proteome</keyword>
<dbReference type="EMBL" id="BSPD01000056">
    <property type="protein sequence ID" value="GLS26624.1"/>
    <property type="molecule type" value="Genomic_DNA"/>
</dbReference>
<organism evidence="2 3">
    <name type="scientific">Marinibactrum halimedae</name>
    <dbReference type="NCBI Taxonomy" id="1444977"/>
    <lineage>
        <taxon>Bacteria</taxon>
        <taxon>Pseudomonadati</taxon>
        <taxon>Pseudomonadota</taxon>
        <taxon>Gammaproteobacteria</taxon>
        <taxon>Cellvibrionales</taxon>
        <taxon>Cellvibrionaceae</taxon>
        <taxon>Marinibactrum</taxon>
    </lineage>
</organism>
<evidence type="ECO:0000313" key="2">
    <source>
        <dbReference type="EMBL" id="GLS26624.1"/>
    </source>
</evidence>
<dbReference type="Proteomes" id="UP001156870">
    <property type="component" value="Unassembled WGS sequence"/>
</dbReference>
<evidence type="ECO:0000256" key="1">
    <source>
        <dbReference type="SAM" id="MobiDB-lite"/>
    </source>
</evidence>
<gene>
    <name evidence="2" type="ORF">GCM10007877_23400</name>
</gene>
<comment type="caution">
    <text evidence="2">The sequence shown here is derived from an EMBL/GenBank/DDBJ whole genome shotgun (WGS) entry which is preliminary data.</text>
</comment>
<sequence length="90" mass="10444">MSVFDINYKESDQDESGQGEKITLRATPHNALNSQHSQSKLSMDAQLDKFSLFYRLNHNHTPLARTRNSITLKHQFESHKLYNARKSLIN</sequence>